<keyword evidence="1" id="KW-1133">Transmembrane helix</keyword>
<gene>
    <name evidence="2" type="ORF">BFO01nite_40360</name>
</gene>
<name>A0ABQ0T9C7_9BACL</name>
<keyword evidence="3" id="KW-1185">Reference proteome</keyword>
<evidence type="ECO:0000313" key="3">
    <source>
        <dbReference type="Proteomes" id="UP000319498"/>
    </source>
</evidence>
<evidence type="ECO:0008006" key="4">
    <source>
        <dbReference type="Google" id="ProtNLM"/>
    </source>
</evidence>
<sequence>MDVLVFGIVVMISIVNLYYLLKQTNQHLQRIEDLLTKLIDKKD</sequence>
<keyword evidence="1" id="KW-0472">Membrane</keyword>
<dbReference type="Proteomes" id="UP000319498">
    <property type="component" value="Unassembled WGS sequence"/>
</dbReference>
<evidence type="ECO:0000256" key="1">
    <source>
        <dbReference type="SAM" id="Phobius"/>
    </source>
</evidence>
<evidence type="ECO:0000313" key="2">
    <source>
        <dbReference type="EMBL" id="GED59904.1"/>
    </source>
</evidence>
<reference evidence="2 3" key="1">
    <citation type="submission" date="2019-06" db="EMBL/GenBank/DDBJ databases">
        <title>Whole genome shotgun sequence of Brevibacillus formosus NBRC 15716.</title>
        <authorList>
            <person name="Hosoyama A."/>
            <person name="Uohara A."/>
            <person name="Ohji S."/>
            <person name="Ichikawa N."/>
        </authorList>
    </citation>
    <scope>NUCLEOTIDE SEQUENCE [LARGE SCALE GENOMIC DNA]</scope>
    <source>
        <strain evidence="2 3">NBRC 15716</strain>
    </source>
</reference>
<organism evidence="2 3">
    <name type="scientific">Brevibacillus formosus</name>
    <dbReference type="NCBI Taxonomy" id="54913"/>
    <lineage>
        <taxon>Bacteria</taxon>
        <taxon>Bacillati</taxon>
        <taxon>Bacillota</taxon>
        <taxon>Bacilli</taxon>
        <taxon>Bacillales</taxon>
        <taxon>Paenibacillaceae</taxon>
        <taxon>Brevibacillus</taxon>
    </lineage>
</organism>
<protein>
    <recommendedName>
        <fullName evidence="4">YvrJ family protein</fullName>
    </recommendedName>
</protein>
<accession>A0ABQ0T9C7</accession>
<dbReference type="EMBL" id="BJOL01000023">
    <property type="protein sequence ID" value="GED59904.1"/>
    <property type="molecule type" value="Genomic_DNA"/>
</dbReference>
<comment type="caution">
    <text evidence="2">The sequence shown here is derived from an EMBL/GenBank/DDBJ whole genome shotgun (WGS) entry which is preliminary data.</text>
</comment>
<feature type="transmembrane region" description="Helical" evidence="1">
    <location>
        <begin position="6"/>
        <end position="21"/>
    </location>
</feature>
<proteinExistence type="predicted"/>
<keyword evidence="1" id="KW-0812">Transmembrane</keyword>